<evidence type="ECO:0000256" key="2">
    <source>
        <dbReference type="ARBA" id="ARBA00022490"/>
    </source>
</evidence>
<keyword evidence="7 11" id="KW-0378">Hydrolase</keyword>
<dbReference type="InterPro" id="IPR012340">
    <property type="entry name" value="NA-bd_OB-fold"/>
</dbReference>
<dbReference type="InterPro" id="IPR013520">
    <property type="entry name" value="Ribonucl_H"/>
</dbReference>
<comment type="catalytic activity">
    <reaction evidence="10 11">
        <text>DNA(n) + a 2'-deoxyribonucleoside 5'-triphosphate = DNA(n+1) + diphosphate</text>
        <dbReference type="Rhea" id="RHEA:22508"/>
        <dbReference type="Rhea" id="RHEA-COMP:17339"/>
        <dbReference type="Rhea" id="RHEA-COMP:17340"/>
        <dbReference type="ChEBI" id="CHEBI:33019"/>
        <dbReference type="ChEBI" id="CHEBI:61560"/>
        <dbReference type="ChEBI" id="CHEBI:173112"/>
        <dbReference type="EC" id="2.7.7.7"/>
    </reaction>
</comment>
<dbReference type="RefSeq" id="WP_073260934.1">
    <property type="nucleotide sequence ID" value="NZ_FQVY01000001.1"/>
</dbReference>
<dbReference type="CDD" id="cd04484">
    <property type="entry name" value="polC_OBF"/>
    <property type="match status" value="1"/>
</dbReference>
<dbReference type="Pfam" id="PF14579">
    <property type="entry name" value="HHH_6"/>
    <property type="match status" value="1"/>
</dbReference>
<evidence type="ECO:0000256" key="5">
    <source>
        <dbReference type="ARBA" id="ARBA00022705"/>
    </source>
</evidence>
<keyword evidence="3 11" id="KW-0808">Transferase</keyword>
<dbReference type="InterPro" id="IPR036397">
    <property type="entry name" value="RNaseH_sf"/>
</dbReference>
<evidence type="ECO:0000256" key="8">
    <source>
        <dbReference type="ARBA" id="ARBA00022839"/>
    </source>
</evidence>
<evidence type="ECO:0000256" key="6">
    <source>
        <dbReference type="ARBA" id="ARBA00022722"/>
    </source>
</evidence>
<dbReference type="InterPro" id="IPR040982">
    <property type="entry name" value="DNA_pol3_finger"/>
</dbReference>
<dbReference type="InterPro" id="IPR044923">
    <property type="entry name" value="PolC_middle_finger_sf"/>
</dbReference>
<dbReference type="PANTHER" id="PTHR32294">
    <property type="entry name" value="DNA POLYMERASE III SUBUNIT ALPHA"/>
    <property type="match status" value="1"/>
</dbReference>
<dbReference type="Gene3D" id="6.10.140.1510">
    <property type="match status" value="1"/>
</dbReference>
<keyword evidence="4 11" id="KW-0548">Nucleotidyltransferase</keyword>
<dbReference type="Pfam" id="PF02811">
    <property type="entry name" value="PHP"/>
    <property type="match status" value="1"/>
</dbReference>
<comment type="caution">
    <text evidence="15">The sequence shown here is derived from an EMBL/GenBank/DDBJ whole genome shotgun (WGS) entry which is preliminary data.</text>
</comment>
<keyword evidence="9 11" id="KW-0239">DNA-directed DNA polymerase</keyword>
<organism evidence="15 16">
    <name type="scientific">Bittarella massiliensis</name>
    <name type="common">ex Durand et al. 2017</name>
    <dbReference type="NCBI Taxonomy" id="1720313"/>
    <lineage>
        <taxon>Bacteria</taxon>
        <taxon>Bacillati</taxon>
        <taxon>Bacillota</taxon>
        <taxon>Clostridia</taxon>
        <taxon>Eubacteriales</taxon>
        <taxon>Oscillospiraceae</taxon>
        <taxon>Bittarella (ex Durand et al. 2017)</taxon>
    </lineage>
</organism>
<dbReference type="NCBIfam" id="TIGR00573">
    <property type="entry name" value="dnaq"/>
    <property type="match status" value="1"/>
</dbReference>
<evidence type="ECO:0000256" key="9">
    <source>
        <dbReference type="ARBA" id="ARBA00022932"/>
    </source>
</evidence>
<dbReference type="GO" id="GO:0006261">
    <property type="term" value="P:DNA-templated DNA replication"/>
    <property type="evidence" value="ECO:0007669"/>
    <property type="project" value="UniProtKB-UniRule"/>
</dbReference>
<dbReference type="NCBIfam" id="NF001688">
    <property type="entry name" value="PRK00448.1"/>
    <property type="match status" value="1"/>
</dbReference>
<dbReference type="EMBL" id="FQVY01000001">
    <property type="protein sequence ID" value="SHF70222.1"/>
    <property type="molecule type" value="Genomic_DNA"/>
</dbReference>
<comment type="similarity">
    <text evidence="11">Belongs to the DNA polymerase type-C family. PolC subfamily.</text>
</comment>
<dbReference type="GO" id="GO:0008408">
    <property type="term" value="F:3'-5' exonuclease activity"/>
    <property type="evidence" value="ECO:0007669"/>
    <property type="project" value="UniProtKB-UniRule"/>
</dbReference>
<keyword evidence="6 11" id="KW-0540">Nuclease</keyword>
<feature type="domain" description="Polymerase/histidinol phosphatase N-terminal" evidence="14">
    <location>
        <begin position="318"/>
        <end position="390"/>
    </location>
</feature>
<dbReference type="GO" id="GO:0003677">
    <property type="term" value="F:DNA binding"/>
    <property type="evidence" value="ECO:0007669"/>
    <property type="project" value="UniProtKB-UniRule"/>
</dbReference>
<dbReference type="GO" id="GO:0005737">
    <property type="term" value="C:cytoplasm"/>
    <property type="evidence" value="ECO:0007669"/>
    <property type="project" value="UniProtKB-SubCell"/>
</dbReference>
<name>A0AAQ1RUW0_9FIRM</name>
<dbReference type="InterPro" id="IPR004805">
    <property type="entry name" value="DnaE2/DnaE/PolC"/>
</dbReference>
<dbReference type="InterPro" id="IPR011708">
    <property type="entry name" value="DNA_pol3_alpha_NTPase_dom"/>
</dbReference>
<evidence type="ECO:0000313" key="16">
    <source>
        <dbReference type="Proteomes" id="UP000184089"/>
    </source>
</evidence>
<evidence type="ECO:0000259" key="13">
    <source>
        <dbReference type="SMART" id="SM00479"/>
    </source>
</evidence>
<evidence type="ECO:0000256" key="10">
    <source>
        <dbReference type="ARBA" id="ARBA00049244"/>
    </source>
</evidence>
<dbReference type="CDD" id="cd07435">
    <property type="entry name" value="PHP_PolIIIA_POLC"/>
    <property type="match status" value="1"/>
</dbReference>
<dbReference type="HAMAP" id="MF_00356">
    <property type="entry name" value="DNApol_PolC"/>
    <property type="match status" value="1"/>
</dbReference>
<dbReference type="InterPro" id="IPR006054">
    <property type="entry name" value="DnaQ"/>
</dbReference>
<dbReference type="SMART" id="SM00481">
    <property type="entry name" value="POLIIIAc"/>
    <property type="match status" value="1"/>
</dbReference>
<dbReference type="Pfam" id="PF07733">
    <property type="entry name" value="DNA_pol3_alpha"/>
    <property type="match status" value="1"/>
</dbReference>
<evidence type="ECO:0000313" key="15">
    <source>
        <dbReference type="EMBL" id="SHF70222.1"/>
    </source>
</evidence>
<dbReference type="InterPro" id="IPR003141">
    <property type="entry name" value="Pol/His_phosphatase_N"/>
</dbReference>
<dbReference type="InterPro" id="IPR012337">
    <property type="entry name" value="RNaseH-like_sf"/>
</dbReference>
<feature type="domain" description="Exonuclease" evidence="13">
    <location>
        <begin position="407"/>
        <end position="572"/>
    </location>
</feature>
<dbReference type="CDD" id="cd06127">
    <property type="entry name" value="DEDDh"/>
    <property type="match status" value="1"/>
</dbReference>
<dbReference type="Gene3D" id="3.30.420.10">
    <property type="entry name" value="Ribonuclease H-like superfamily/Ribonuclease H"/>
    <property type="match status" value="1"/>
</dbReference>
<dbReference type="Pfam" id="PF17657">
    <property type="entry name" value="DNA_pol3_finger"/>
    <property type="match status" value="1"/>
</dbReference>
<keyword evidence="5 11" id="KW-0235">DNA replication</keyword>
<keyword evidence="2 11" id="KW-0963">Cytoplasm</keyword>
<gene>
    <name evidence="11" type="primary">polC</name>
    <name evidence="15" type="ORF">SAMN05444424_0392</name>
</gene>
<dbReference type="InterPro" id="IPR029460">
    <property type="entry name" value="DNAPol_HHH"/>
</dbReference>
<dbReference type="FunFam" id="3.30.420.10:FF:000045">
    <property type="entry name" value="3'-5' exonuclease DinG"/>
    <property type="match status" value="1"/>
</dbReference>
<dbReference type="Proteomes" id="UP000184089">
    <property type="component" value="Unassembled WGS sequence"/>
</dbReference>
<evidence type="ECO:0000256" key="11">
    <source>
        <dbReference type="HAMAP-Rule" id="MF_00356"/>
    </source>
</evidence>
<comment type="function">
    <text evidence="1 11">Required for replicative DNA synthesis. This DNA polymerase also exhibits 3' to 5' exonuclease activity.</text>
</comment>
<dbReference type="CDD" id="cd00350">
    <property type="entry name" value="rubredoxin_like"/>
    <property type="match status" value="1"/>
</dbReference>
<dbReference type="SMART" id="SM00479">
    <property type="entry name" value="EXOIII"/>
    <property type="match status" value="1"/>
</dbReference>
<dbReference type="Gene3D" id="3.30.1900.20">
    <property type="match status" value="2"/>
</dbReference>
<dbReference type="InterPro" id="IPR006308">
    <property type="entry name" value="Pol_III_a_PolC-type_gram_pos"/>
</dbReference>
<accession>A0AAQ1RUW0</accession>
<dbReference type="GO" id="GO:0003887">
    <property type="term" value="F:DNA-directed DNA polymerase activity"/>
    <property type="evidence" value="ECO:0007669"/>
    <property type="project" value="UniProtKB-UniRule"/>
</dbReference>
<dbReference type="Gene3D" id="3.20.20.140">
    <property type="entry name" value="Metal-dependent hydrolases"/>
    <property type="match status" value="2"/>
</dbReference>
<sequence>MSQYFFEQLGIARGEMEDLPADILSIAVDRRENRLEIAARFAQPLPYATCKLLQNHLKGQLGCEAALVPTFPAGEPGEALFELVAEYAKEGNSMLDCILSRSHIRYDGGENAYVLELEQGGKHILAGLGFEQKFCSQYRQLCGEGVALVVVGEDAPPPPRPAPERVAAPARPAAAARTKAPAAKPSRATVSGGEEILGKKIKPGQVTPLGELNSDFNDMAVLIRGKIFDIEKKEIQNGQRLVVQLDITDGTGSMTVKTIKEPAKLEKVMQLGKGDSILVRGKVVYDRFDRDINIQPYDINETADPMQGRKDTAPRKRVELHMHTKMSSMDGMSEASDLIKQAHKWGHRAVAITDHGVLQAFPDIMNTVAGIRKEDPDFKAIYGVEGYYVNDATPCVKGPDSTPFDGEFVVFDIETTGLQAASERITEIGAILLKNGEEVDRFSTFVNPEKPIPPKITQLTGIDDTMVRDAPSEREAVGAFLAFCGNRTLVAHNADFDTGFIAAAAARHGLPFQNTYIDTVLLTQMIHRDLRNYKLDTVAKYLELPPFNHHRATDDAKVLADILVRLFATLRERGLRTTGDINTSLSGADPKKLHSYHIILLVRNNTGLKNLYKLVSESNLDYFFRRPRMPRSRINALREGLIIGSACEAGELYRAIADGKPYEELLKIADFYDFLEIQPLGNNMFMVRNGSVSDVGVLQEHNKLICRLAKDLGKPVVATGDVHFLNPEDAIFREILMTGQGFSDASEQAPLYFKTTDEMLEEFAYLGRELAEEVVIDNPGKIADMVEQIRPIPMGTFTPTIEGAEEDLVRITNDRAKELYGDPLPDLVRKRLDRELDSIIKHGFAVLYIIAQKLVWKSEEDGYLVGSRGSVGSSFVASMAGISEVNPLVPHYRCPACKYTEFFDDGSIGSGFDLPDKVCPQCGAPLVGDGHDIPFETFLGFNGDKAPDIDLNFSGEYQASAHKYTEELFGKDHVFKAGTISGIQDKTAYGYVMKYLEEKDRVVHKAEMKRLVQGCTGVKRTTGQHPGGMVVVPSNHEVYDFTAVQHPAEKADSDIITTHFDFHSLHDTILKLDELGHDVPTLYKHLERLTGIHVNDLPMNDPQVFKLFTSPEPLGITAEELGSETGTFAIPEMGTNFVRQMLVDTQPKNFTDLLQISGLSHGTDVWLGNAKDLIKDGICTISEVVGTRDSIMVYLMHKGLEPSMAFKIMEITRKGNAKKLLTEEHFKAMREHGVPEWYIESCLKIKYMFPKAHAAAYIIGAMRLAWFKIYRPLEFYAAHFTVRGGDLDAEAAVRGPAYTKTQMDNLKAKGMERSVKEEDTYGTLQVMYEMMLRGYEFLPVDIYKSGATDYRLEDGKIRLPFNCLRGLGDTAAIALEETIKEGGFISIDEIQTRSGISKTVADSLKECGAFGDLPQSSQMTFF</sequence>
<dbReference type="PANTHER" id="PTHR32294:SF5">
    <property type="entry name" value="DNA POLYMERASE III POLC-TYPE"/>
    <property type="match status" value="1"/>
</dbReference>
<dbReference type="Gene3D" id="1.10.150.700">
    <property type="entry name" value="PolC, middle finger domain"/>
    <property type="match status" value="1"/>
</dbReference>
<keyword evidence="8 11" id="KW-0269">Exonuclease</keyword>
<reference evidence="16" key="1">
    <citation type="submission" date="2016-11" db="EMBL/GenBank/DDBJ databases">
        <authorList>
            <person name="Jaros S."/>
            <person name="Januszkiewicz K."/>
            <person name="Wedrychowicz H."/>
        </authorList>
    </citation>
    <scope>NUCLEOTIDE SEQUENCE [LARGE SCALE GENOMIC DNA]</scope>
    <source>
        <strain evidence="16">DSM 4029</strain>
    </source>
</reference>
<dbReference type="Pfam" id="PF00929">
    <property type="entry name" value="RNase_T"/>
    <property type="match status" value="1"/>
</dbReference>
<evidence type="ECO:0000256" key="4">
    <source>
        <dbReference type="ARBA" id="ARBA00022695"/>
    </source>
</evidence>
<dbReference type="SUPFAM" id="SSF53098">
    <property type="entry name" value="Ribonuclease H-like"/>
    <property type="match status" value="1"/>
</dbReference>
<evidence type="ECO:0000259" key="14">
    <source>
        <dbReference type="SMART" id="SM00481"/>
    </source>
</evidence>
<dbReference type="Gene3D" id="1.10.150.870">
    <property type="match status" value="1"/>
</dbReference>
<dbReference type="Gene3D" id="2.40.50.140">
    <property type="entry name" value="Nucleic acid-binding proteins"/>
    <property type="match status" value="1"/>
</dbReference>
<dbReference type="NCBIfam" id="TIGR01405">
    <property type="entry name" value="polC_Gram_pos"/>
    <property type="match status" value="1"/>
</dbReference>
<evidence type="ECO:0000256" key="3">
    <source>
        <dbReference type="ARBA" id="ARBA00022679"/>
    </source>
</evidence>
<evidence type="ECO:0000256" key="12">
    <source>
        <dbReference type="SAM" id="MobiDB-lite"/>
    </source>
</evidence>
<evidence type="ECO:0000256" key="1">
    <source>
        <dbReference type="ARBA" id="ARBA00003452"/>
    </source>
</evidence>
<comment type="subcellular location">
    <subcellularLocation>
        <location evidence="11">Cytoplasm</location>
    </subcellularLocation>
</comment>
<proteinExistence type="inferred from homology"/>
<evidence type="ECO:0000256" key="7">
    <source>
        <dbReference type="ARBA" id="ARBA00022801"/>
    </source>
</evidence>
<feature type="region of interest" description="Disordered" evidence="12">
    <location>
        <begin position="173"/>
        <end position="195"/>
    </location>
</feature>
<protein>
    <recommendedName>
        <fullName evidence="11">DNA polymerase III PolC-type</fullName>
        <shortName evidence="11">PolIII</shortName>
        <ecNumber evidence="11">2.7.7.7</ecNumber>
    </recommendedName>
</protein>
<dbReference type="InterPro" id="IPR004013">
    <property type="entry name" value="PHP_dom"/>
</dbReference>
<dbReference type="EC" id="2.7.7.7" evidence="11"/>
<feature type="compositionally biased region" description="Low complexity" evidence="12">
    <location>
        <begin position="173"/>
        <end position="188"/>
    </location>
</feature>